<evidence type="ECO:0000313" key="2">
    <source>
        <dbReference type="EMBL" id="QJT11053.1"/>
    </source>
</evidence>
<dbReference type="PROSITE" id="PS51257">
    <property type="entry name" value="PROKAR_LIPOPROTEIN"/>
    <property type="match status" value="1"/>
</dbReference>
<gene>
    <name evidence="2" type="ORF">E8L03_19990</name>
</gene>
<proteinExistence type="predicted"/>
<dbReference type="EMBL" id="CP039543">
    <property type="protein sequence ID" value="QJT11053.1"/>
    <property type="molecule type" value="Genomic_DNA"/>
</dbReference>
<keyword evidence="1" id="KW-0732">Signal</keyword>
<reference evidence="2 3" key="1">
    <citation type="submission" date="2019-04" db="EMBL/GenBank/DDBJ databases">
        <title>Isolation and culture of sulfate reducing bacteria from the cold seep of the South China Sea.</title>
        <authorList>
            <person name="Sun C."/>
            <person name="Liu R."/>
        </authorList>
    </citation>
    <scope>NUCLEOTIDE SEQUENCE [LARGE SCALE GENOMIC DNA]</scope>
    <source>
        <strain evidence="2 3">CS1</strain>
    </source>
</reference>
<sequence>MVRFIDARIVSARAGTAGHWCMLLLAGLMACMLCAARPAMAQNATAGVDDNTYVHFFVVPATAPEGHAFHEEIIALKKMLIDRAGGFTQLGPSHGGHLRPNGNIERQDNISFVVASTEDMRQELVDFIRKHFNEDQPFVLVTRGWCSLY</sequence>
<feature type="chain" id="PRO_5046797998" description="DUF3574 domain-containing protein" evidence="1">
    <location>
        <begin position="42"/>
        <end position="149"/>
    </location>
</feature>
<keyword evidence="3" id="KW-1185">Reference proteome</keyword>
<protein>
    <recommendedName>
        <fullName evidence="4">DUF3574 domain-containing protein</fullName>
    </recommendedName>
</protein>
<evidence type="ECO:0008006" key="4">
    <source>
        <dbReference type="Google" id="ProtNLM"/>
    </source>
</evidence>
<feature type="signal peptide" evidence="1">
    <location>
        <begin position="1"/>
        <end position="41"/>
    </location>
</feature>
<evidence type="ECO:0000313" key="3">
    <source>
        <dbReference type="Proteomes" id="UP000503251"/>
    </source>
</evidence>
<accession>A0ABX6NKC9</accession>
<evidence type="ECO:0000256" key="1">
    <source>
        <dbReference type="SAM" id="SignalP"/>
    </source>
</evidence>
<organism evidence="2 3">
    <name type="scientific">Oceanidesulfovibrio marinus</name>
    <dbReference type="NCBI Taxonomy" id="370038"/>
    <lineage>
        <taxon>Bacteria</taxon>
        <taxon>Pseudomonadati</taxon>
        <taxon>Thermodesulfobacteriota</taxon>
        <taxon>Desulfovibrionia</taxon>
        <taxon>Desulfovibrionales</taxon>
        <taxon>Desulfovibrionaceae</taxon>
        <taxon>Oceanidesulfovibrio</taxon>
    </lineage>
</organism>
<dbReference type="Proteomes" id="UP000503251">
    <property type="component" value="Chromosome"/>
</dbReference>
<dbReference type="RefSeq" id="WP_171268320.1">
    <property type="nucleotide sequence ID" value="NZ_CP039543.1"/>
</dbReference>
<name>A0ABX6NKC9_9BACT</name>